<dbReference type="AlphaFoldDB" id="A0A315ZCE4"/>
<evidence type="ECO:0000259" key="2">
    <source>
        <dbReference type="Pfam" id="PF13649"/>
    </source>
</evidence>
<dbReference type="EMBL" id="QGDO01000002">
    <property type="protein sequence ID" value="PWJ43201.1"/>
    <property type="molecule type" value="Genomic_DNA"/>
</dbReference>
<evidence type="ECO:0000313" key="3">
    <source>
        <dbReference type="EMBL" id="PWJ43201.1"/>
    </source>
</evidence>
<accession>A0A315ZCE4</accession>
<feature type="domain" description="Methyltransferase" evidence="2">
    <location>
        <begin position="73"/>
        <end position="168"/>
    </location>
</feature>
<dbReference type="Gene3D" id="3.40.50.150">
    <property type="entry name" value="Vaccinia Virus protein VP39"/>
    <property type="match status" value="1"/>
</dbReference>
<dbReference type="Proteomes" id="UP000245535">
    <property type="component" value="Unassembled WGS sequence"/>
</dbReference>
<dbReference type="GO" id="GO:0008168">
    <property type="term" value="F:methyltransferase activity"/>
    <property type="evidence" value="ECO:0007669"/>
    <property type="project" value="UniProtKB-KW"/>
</dbReference>
<dbReference type="PANTHER" id="PTHR43861">
    <property type="entry name" value="TRANS-ACONITATE 2-METHYLTRANSFERASE-RELATED"/>
    <property type="match status" value="1"/>
</dbReference>
<dbReference type="RefSeq" id="WP_109617551.1">
    <property type="nucleotide sequence ID" value="NZ_QGDO01000002.1"/>
</dbReference>
<keyword evidence="3" id="KW-0489">Methyltransferase</keyword>
<gene>
    <name evidence="3" type="ORF">BC781_102750</name>
</gene>
<name>A0A315ZCE4_SEDFL</name>
<evidence type="ECO:0000256" key="1">
    <source>
        <dbReference type="ARBA" id="ARBA00022679"/>
    </source>
</evidence>
<keyword evidence="1 3" id="KW-0808">Transferase</keyword>
<protein>
    <submittedName>
        <fullName evidence="3">Methyltransferase family protein</fullName>
    </submittedName>
</protein>
<sequence>MKMKIEDIAKLSEAPKLYEKGSAFMWTDPYISKQLLQIHLNPDIDVASRKKATIERTINWILEDQTDGKALNILDLGCGPGLYTELFAKNGHKVTGIDISQNSIAYASQSAKENGLAIDYKNVSYLDADLGEEQYDLIVMIYTDMGVLSPIEREQLLANCYRALKKGGVFIFDVLKDKDFKDKLSPKSWESSEKGFWRGTPYLALSESFLYEQEKVILSQHIIINEKEGIETYRFWTHFFSEDDLAKLLEQHHFQNIEFLDDILPESDMWNGDNVIFTKCVK</sequence>
<dbReference type="SUPFAM" id="SSF53335">
    <property type="entry name" value="S-adenosyl-L-methionine-dependent methyltransferases"/>
    <property type="match status" value="1"/>
</dbReference>
<dbReference type="OrthoDB" id="9811589at2"/>
<dbReference type="GO" id="GO:0032259">
    <property type="term" value="P:methylation"/>
    <property type="evidence" value="ECO:0007669"/>
    <property type="project" value="UniProtKB-KW"/>
</dbReference>
<dbReference type="CDD" id="cd02440">
    <property type="entry name" value="AdoMet_MTases"/>
    <property type="match status" value="1"/>
</dbReference>
<dbReference type="Pfam" id="PF13649">
    <property type="entry name" value="Methyltransf_25"/>
    <property type="match status" value="1"/>
</dbReference>
<dbReference type="InterPro" id="IPR041698">
    <property type="entry name" value="Methyltransf_25"/>
</dbReference>
<keyword evidence="4" id="KW-1185">Reference proteome</keyword>
<organism evidence="3 4">
    <name type="scientific">Sediminitomix flava</name>
    <dbReference type="NCBI Taxonomy" id="379075"/>
    <lineage>
        <taxon>Bacteria</taxon>
        <taxon>Pseudomonadati</taxon>
        <taxon>Bacteroidota</taxon>
        <taxon>Cytophagia</taxon>
        <taxon>Cytophagales</taxon>
        <taxon>Flammeovirgaceae</taxon>
        <taxon>Sediminitomix</taxon>
    </lineage>
</organism>
<proteinExistence type="predicted"/>
<evidence type="ECO:0000313" key="4">
    <source>
        <dbReference type="Proteomes" id="UP000245535"/>
    </source>
</evidence>
<dbReference type="InterPro" id="IPR029063">
    <property type="entry name" value="SAM-dependent_MTases_sf"/>
</dbReference>
<comment type="caution">
    <text evidence="3">The sequence shown here is derived from an EMBL/GenBank/DDBJ whole genome shotgun (WGS) entry which is preliminary data.</text>
</comment>
<reference evidence="3 4" key="1">
    <citation type="submission" date="2018-03" db="EMBL/GenBank/DDBJ databases">
        <title>Genomic Encyclopedia of Archaeal and Bacterial Type Strains, Phase II (KMG-II): from individual species to whole genera.</title>
        <authorList>
            <person name="Goeker M."/>
        </authorList>
    </citation>
    <scope>NUCLEOTIDE SEQUENCE [LARGE SCALE GENOMIC DNA]</scope>
    <source>
        <strain evidence="3 4">DSM 28229</strain>
    </source>
</reference>